<dbReference type="GO" id="GO:0035197">
    <property type="term" value="F:siRNA binding"/>
    <property type="evidence" value="ECO:0007669"/>
    <property type="project" value="TreeGrafter"/>
</dbReference>
<feature type="domain" description="DRBM" evidence="3">
    <location>
        <begin position="5"/>
        <end position="71"/>
    </location>
</feature>
<dbReference type="GO" id="GO:0005737">
    <property type="term" value="C:cytoplasm"/>
    <property type="evidence" value="ECO:0007669"/>
    <property type="project" value="TreeGrafter"/>
</dbReference>
<keyword evidence="1 2" id="KW-0694">RNA-binding</keyword>
<dbReference type="InterPro" id="IPR014720">
    <property type="entry name" value="dsRBD_dom"/>
</dbReference>
<dbReference type="SMART" id="SM00358">
    <property type="entry name" value="DSRM"/>
    <property type="match status" value="2"/>
</dbReference>
<keyword evidence="5" id="KW-1185">Reference proteome</keyword>
<dbReference type="Gene3D" id="3.30.160.20">
    <property type="match status" value="2"/>
</dbReference>
<dbReference type="PROSITE" id="PS50137">
    <property type="entry name" value="DS_RBD"/>
    <property type="match status" value="2"/>
</dbReference>
<evidence type="ECO:0000256" key="1">
    <source>
        <dbReference type="ARBA" id="ARBA00022884"/>
    </source>
</evidence>
<dbReference type="OrthoDB" id="6780167at2759"/>
<dbReference type="AlphaFoldDB" id="A0A9P0MGB0"/>
<gene>
    <name evidence="4" type="ORF">ACAOBT_LOCUS34846</name>
</gene>
<evidence type="ECO:0000256" key="2">
    <source>
        <dbReference type="PROSITE-ProRule" id="PRU00266"/>
    </source>
</evidence>
<dbReference type="GO" id="GO:0005634">
    <property type="term" value="C:nucleus"/>
    <property type="evidence" value="ECO:0007669"/>
    <property type="project" value="TreeGrafter"/>
</dbReference>
<protein>
    <recommendedName>
        <fullName evidence="3">DRBM domain-containing protein</fullName>
    </recommendedName>
</protein>
<reference evidence="4" key="1">
    <citation type="submission" date="2022-03" db="EMBL/GenBank/DDBJ databases">
        <authorList>
            <person name="Sayadi A."/>
        </authorList>
    </citation>
    <scope>NUCLEOTIDE SEQUENCE</scope>
</reference>
<comment type="caution">
    <text evidence="4">The sequence shown here is derived from an EMBL/GenBank/DDBJ whole genome shotgun (WGS) entry which is preliminary data.</text>
</comment>
<dbReference type="GO" id="GO:0030422">
    <property type="term" value="P:siRNA processing"/>
    <property type="evidence" value="ECO:0007669"/>
    <property type="project" value="TreeGrafter"/>
</dbReference>
<dbReference type="GO" id="GO:0016442">
    <property type="term" value="C:RISC complex"/>
    <property type="evidence" value="ECO:0007669"/>
    <property type="project" value="TreeGrafter"/>
</dbReference>
<dbReference type="EMBL" id="CAKOFQ010008717">
    <property type="protein sequence ID" value="CAH2015599.1"/>
    <property type="molecule type" value="Genomic_DNA"/>
</dbReference>
<dbReference type="GO" id="GO:0003725">
    <property type="term" value="F:double-stranded RNA binding"/>
    <property type="evidence" value="ECO:0007669"/>
    <property type="project" value="TreeGrafter"/>
</dbReference>
<dbReference type="GO" id="GO:0070920">
    <property type="term" value="P:regulation of regulatory ncRNA processing"/>
    <property type="evidence" value="ECO:0007669"/>
    <property type="project" value="TreeGrafter"/>
</dbReference>
<evidence type="ECO:0000313" key="5">
    <source>
        <dbReference type="Proteomes" id="UP001152888"/>
    </source>
</evidence>
<dbReference type="SUPFAM" id="SSF54768">
    <property type="entry name" value="dsRNA-binding domain-like"/>
    <property type="match status" value="2"/>
</dbReference>
<dbReference type="Pfam" id="PF00035">
    <property type="entry name" value="dsrm"/>
    <property type="match status" value="2"/>
</dbReference>
<dbReference type="GO" id="GO:0070578">
    <property type="term" value="C:RISC-loading complex"/>
    <property type="evidence" value="ECO:0007669"/>
    <property type="project" value="TreeGrafter"/>
</dbReference>
<organism evidence="4 5">
    <name type="scientific">Acanthoscelides obtectus</name>
    <name type="common">Bean weevil</name>
    <name type="synonym">Bruchus obtectus</name>
    <dbReference type="NCBI Taxonomy" id="200917"/>
    <lineage>
        <taxon>Eukaryota</taxon>
        <taxon>Metazoa</taxon>
        <taxon>Ecdysozoa</taxon>
        <taxon>Arthropoda</taxon>
        <taxon>Hexapoda</taxon>
        <taxon>Insecta</taxon>
        <taxon>Pterygota</taxon>
        <taxon>Neoptera</taxon>
        <taxon>Endopterygota</taxon>
        <taxon>Coleoptera</taxon>
        <taxon>Polyphaga</taxon>
        <taxon>Cucujiformia</taxon>
        <taxon>Chrysomeloidea</taxon>
        <taxon>Chrysomelidae</taxon>
        <taxon>Bruchinae</taxon>
        <taxon>Bruchini</taxon>
        <taxon>Acanthoscelides</taxon>
    </lineage>
</organism>
<dbReference type="InterPro" id="IPR051247">
    <property type="entry name" value="RLC_Component"/>
</dbReference>
<dbReference type="Proteomes" id="UP001152888">
    <property type="component" value="Unassembled WGS sequence"/>
</dbReference>
<feature type="domain" description="DRBM" evidence="3">
    <location>
        <begin position="102"/>
        <end position="166"/>
    </location>
</feature>
<dbReference type="PANTHER" id="PTHR46205">
    <property type="entry name" value="LOQUACIOUS, ISOFORM B"/>
    <property type="match status" value="1"/>
</dbReference>
<dbReference type="PANTHER" id="PTHR46205:SF3">
    <property type="entry name" value="LOQUACIOUS, ISOFORM B"/>
    <property type="match status" value="1"/>
</dbReference>
<evidence type="ECO:0000259" key="3">
    <source>
        <dbReference type="PROSITE" id="PS50137"/>
    </source>
</evidence>
<sequence length="298" mass="33236">MSVKSPISVLQEITQQRGLCPPVYNIEHSLEVGHSFICTVDAIGITAKAYGCNKKDCKHRAAEKALDILGYKMNNTTNNNEIVPYQPKCSLVPLNNILPLANYVGQLNEFASARQFPYPSYNENIGTCLNFVVECRFLNWSTTGMGPNKKSAKQKAAQLILEKLQQEDISTMYQKFQNLSISKFEVSKLTDAIVEKYSALPSFGINSSIEKKVENPVLDLVDIGSIEELRKVLKSQGFETTLETIHMDPFLVKLNINATNCLIVGHGNTEQAALNDIYRMVKLMLQNQFTFGVSLCGK</sequence>
<proteinExistence type="predicted"/>
<accession>A0A9P0MGB0</accession>
<name>A0A9P0MGB0_ACAOB</name>
<evidence type="ECO:0000313" key="4">
    <source>
        <dbReference type="EMBL" id="CAH2015599.1"/>
    </source>
</evidence>